<evidence type="ECO:0000256" key="4">
    <source>
        <dbReference type="ARBA" id="ARBA00022692"/>
    </source>
</evidence>
<dbReference type="SUPFAM" id="SSF103473">
    <property type="entry name" value="MFS general substrate transporter"/>
    <property type="match status" value="1"/>
</dbReference>
<dbReference type="InterPro" id="IPR005829">
    <property type="entry name" value="Sugar_transporter_CS"/>
</dbReference>
<gene>
    <name evidence="10" type="ORF">Acr_15g0016980</name>
</gene>
<evidence type="ECO:0000259" key="9">
    <source>
        <dbReference type="PROSITE" id="PS50850"/>
    </source>
</evidence>
<dbReference type="GO" id="GO:0016020">
    <property type="term" value="C:membrane"/>
    <property type="evidence" value="ECO:0007669"/>
    <property type="project" value="UniProtKB-SubCell"/>
</dbReference>
<reference evidence="10 11" key="1">
    <citation type="submission" date="2019-07" db="EMBL/GenBank/DDBJ databases">
        <title>De Novo Assembly of kiwifruit Actinidia rufa.</title>
        <authorList>
            <person name="Sugita-Konishi S."/>
            <person name="Sato K."/>
            <person name="Mori E."/>
            <person name="Abe Y."/>
            <person name="Kisaki G."/>
            <person name="Hamano K."/>
            <person name="Suezawa K."/>
            <person name="Otani M."/>
            <person name="Fukuda T."/>
            <person name="Manabe T."/>
            <person name="Gomi K."/>
            <person name="Tabuchi M."/>
            <person name="Akimitsu K."/>
            <person name="Kataoka I."/>
        </authorList>
    </citation>
    <scope>NUCLEOTIDE SEQUENCE [LARGE SCALE GENOMIC DNA]</scope>
    <source>
        <strain evidence="11">cv. Fuchu</strain>
    </source>
</reference>
<dbReference type="EMBL" id="BJWL01000015">
    <property type="protein sequence ID" value="GFZ03090.1"/>
    <property type="molecule type" value="Genomic_DNA"/>
</dbReference>
<comment type="similarity">
    <text evidence="2">Belongs to the major facilitator superfamily. Sugar transporter (TC 2.A.1.1) family.</text>
</comment>
<dbReference type="InterPro" id="IPR005828">
    <property type="entry name" value="MFS_sugar_transport-like"/>
</dbReference>
<keyword evidence="3" id="KW-0813">Transport</keyword>
<keyword evidence="11" id="KW-1185">Reference proteome</keyword>
<evidence type="ECO:0000256" key="8">
    <source>
        <dbReference type="SAM" id="Phobius"/>
    </source>
</evidence>
<evidence type="ECO:0000256" key="7">
    <source>
        <dbReference type="ARBA" id="ARBA00044504"/>
    </source>
</evidence>
<dbReference type="InterPro" id="IPR036259">
    <property type="entry name" value="MFS_trans_sf"/>
</dbReference>
<organism evidence="10 11">
    <name type="scientific">Actinidia rufa</name>
    <dbReference type="NCBI Taxonomy" id="165716"/>
    <lineage>
        <taxon>Eukaryota</taxon>
        <taxon>Viridiplantae</taxon>
        <taxon>Streptophyta</taxon>
        <taxon>Embryophyta</taxon>
        <taxon>Tracheophyta</taxon>
        <taxon>Spermatophyta</taxon>
        <taxon>Magnoliopsida</taxon>
        <taxon>eudicotyledons</taxon>
        <taxon>Gunneridae</taxon>
        <taxon>Pentapetalae</taxon>
        <taxon>asterids</taxon>
        <taxon>Ericales</taxon>
        <taxon>Actinidiaceae</taxon>
        <taxon>Actinidia</taxon>
    </lineage>
</organism>
<evidence type="ECO:0000313" key="11">
    <source>
        <dbReference type="Proteomes" id="UP000585474"/>
    </source>
</evidence>
<dbReference type="Proteomes" id="UP000585474">
    <property type="component" value="Unassembled WGS sequence"/>
</dbReference>
<evidence type="ECO:0000256" key="5">
    <source>
        <dbReference type="ARBA" id="ARBA00022989"/>
    </source>
</evidence>
<dbReference type="PROSITE" id="PS50850">
    <property type="entry name" value="MFS"/>
    <property type="match status" value="1"/>
</dbReference>
<dbReference type="Pfam" id="PF00083">
    <property type="entry name" value="Sugar_tr"/>
    <property type="match status" value="2"/>
</dbReference>
<dbReference type="PANTHER" id="PTHR48020">
    <property type="entry name" value="PROTON MYO-INOSITOL COTRANSPORTER"/>
    <property type="match status" value="1"/>
</dbReference>
<accession>A0A7J0FY28</accession>
<keyword evidence="4 8" id="KW-0812">Transmembrane</keyword>
<dbReference type="GO" id="GO:0022857">
    <property type="term" value="F:transmembrane transporter activity"/>
    <property type="evidence" value="ECO:0007669"/>
    <property type="project" value="InterPro"/>
</dbReference>
<dbReference type="AlphaFoldDB" id="A0A7J0FY28"/>
<proteinExistence type="inferred from homology"/>
<feature type="transmembrane region" description="Helical" evidence="8">
    <location>
        <begin position="50"/>
        <end position="75"/>
    </location>
</feature>
<evidence type="ECO:0000256" key="1">
    <source>
        <dbReference type="ARBA" id="ARBA00004141"/>
    </source>
</evidence>
<feature type="transmembrane region" description="Helical" evidence="8">
    <location>
        <begin position="81"/>
        <end position="101"/>
    </location>
</feature>
<protein>
    <submittedName>
        <fullName evidence="10">Major facilitator superfamily protein</fullName>
    </submittedName>
</protein>
<dbReference type="PANTHER" id="PTHR48020:SF49">
    <property type="entry name" value="SUGAR TRANSPORTER"/>
    <property type="match status" value="1"/>
</dbReference>
<feature type="transmembrane region" description="Helical" evidence="8">
    <location>
        <begin position="205"/>
        <end position="227"/>
    </location>
</feature>
<feature type="domain" description="Major facilitator superfamily (MFS) profile" evidence="9">
    <location>
        <begin position="1"/>
        <end position="310"/>
    </location>
</feature>
<comment type="caution">
    <text evidence="10">The sequence shown here is derived from an EMBL/GenBank/DDBJ whole genome shotgun (WGS) entry which is preliminary data.</text>
</comment>
<name>A0A7J0FY28_9ERIC</name>
<dbReference type="Gene3D" id="1.20.1250.20">
    <property type="entry name" value="MFS general substrate transporter like domains"/>
    <property type="match status" value="2"/>
</dbReference>
<comment type="subcellular location">
    <subcellularLocation>
        <location evidence="1">Membrane</location>
        <topology evidence="1">Multi-pass membrane protein</topology>
    </subcellularLocation>
</comment>
<sequence length="310" mass="33663">MSGAIIFIQEDLHITEVQEEVLVGILSIISLLGSLAGGKTSDAIGRKWTMAFAAIVFQTGAAIMALAPSFAFAFLMLSRQLAGIGIGLGVMITPVYIGSVWGGSLTSFPGIFINLGIPLGYVSNYAFSSLPVHVNWRVAAGHRNAEKYEEKSVWRELLNPLPEVRRMLITGCGIQCFQQIMGIDATLYYSSTIFREAGIKSNSQLLAATVAVGFTKTIFILVAIFLIDRVWEKAIALCEHNWDDYLFVWSRAYSIPTWERSAGGKIGNFIGMWECCLLLGGTRPGLLGFVVRNLPSPAPSPSLGSGFGRE</sequence>
<dbReference type="InterPro" id="IPR020846">
    <property type="entry name" value="MFS_dom"/>
</dbReference>
<dbReference type="PROSITE" id="PS00216">
    <property type="entry name" value="SUGAR_TRANSPORT_1"/>
    <property type="match status" value="1"/>
</dbReference>
<keyword evidence="5 8" id="KW-1133">Transmembrane helix</keyword>
<evidence type="ECO:0000313" key="10">
    <source>
        <dbReference type="EMBL" id="GFZ03090.1"/>
    </source>
</evidence>
<feature type="transmembrane region" description="Helical" evidence="8">
    <location>
        <begin position="108"/>
        <end position="127"/>
    </location>
</feature>
<dbReference type="InterPro" id="IPR050814">
    <property type="entry name" value="Myo-inositol_Transporter"/>
</dbReference>
<evidence type="ECO:0000256" key="6">
    <source>
        <dbReference type="ARBA" id="ARBA00023136"/>
    </source>
</evidence>
<dbReference type="OrthoDB" id="6339427at2759"/>
<evidence type="ECO:0000256" key="2">
    <source>
        <dbReference type="ARBA" id="ARBA00010992"/>
    </source>
</evidence>
<evidence type="ECO:0000256" key="3">
    <source>
        <dbReference type="ARBA" id="ARBA00022448"/>
    </source>
</evidence>
<comment type="similarity">
    <text evidence="7">Belongs to the major facilitator superfamily. Phosphate:H(+) symporter (TC 2.A.1.9) family.</text>
</comment>
<feature type="transmembrane region" description="Helical" evidence="8">
    <location>
        <begin position="21"/>
        <end position="38"/>
    </location>
</feature>
<keyword evidence="6 8" id="KW-0472">Membrane</keyword>